<dbReference type="Pfam" id="PF01926">
    <property type="entry name" value="MMR_HSR1"/>
    <property type="match status" value="2"/>
</dbReference>
<dbReference type="Gene3D" id="3.30.300.20">
    <property type="match status" value="1"/>
</dbReference>
<keyword evidence="3 8" id="KW-0690">Ribosome biogenesis</keyword>
<name>A0A2N7PKQ4_9BACT</name>
<evidence type="ECO:0000256" key="6">
    <source>
        <dbReference type="ARBA" id="ARBA00023134"/>
    </source>
</evidence>
<dbReference type="SUPFAM" id="SSF52540">
    <property type="entry name" value="P-loop containing nucleoside triphosphate hydrolases"/>
    <property type="match status" value="2"/>
</dbReference>
<evidence type="ECO:0000256" key="1">
    <source>
        <dbReference type="ARBA" id="ARBA00008279"/>
    </source>
</evidence>
<keyword evidence="5 8" id="KW-0547">Nucleotide-binding</keyword>
<dbReference type="GO" id="GO:0005525">
    <property type="term" value="F:GTP binding"/>
    <property type="evidence" value="ECO:0007669"/>
    <property type="project" value="UniProtKB-UniRule"/>
</dbReference>
<keyword evidence="4 10" id="KW-0677">Repeat</keyword>
<proteinExistence type="inferred from homology"/>
<evidence type="ECO:0000259" key="11">
    <source>
        <dbReference type="PROSITE" id="PS51712"/>
    </source>
</evidence>
<dbReference type="Pfam" id="PF14714">
    <property type="entry name" value="KH_dom-like"/>
    <property type="match status" value="1"/>
</dbReference>
<dbReference type="NCBIfam" id="TIGR00231">
    <property type="entry name" value="small_GTP"/>
    <property type="match status" value="2"/>
</dbReference>
<dbReference type="InterPro" id="IPR032859">
    <property type="entry name" value="KH_dom-like"/>
</dbReference>
<feature type="binding site" evidence="8">
    <location>
        <begin position="182"/>
        <end position="189"/>
    </location>
    <ligand>
        <name>GTP</name>
        <dbReference type="ChEBI" id="CHEBI:37565"/>
        <label>2</label>
    </ligand>
</feature>
<gene>
    <name evidence="8" type="primary">der</name>
    <name evidence="12" type="ORF">C0197_01545</name>
</gene>
<dbReference type="InterPro" id="IPR031166">
    <property type="entry name" value="G_ENGA"/>
</dbReference>
<protein>
    <recommendedName>
        <fullName evidence="2 8">GTPase Der</fullName>
    </recommendedName>
    <alternativeName>
        <fullName evidence="7 8">GTP-binding protein EngA</fullName>
    </alternativeName>
</protein>
<dbReference type="InterPro" id="IPR005225">
    <property type="entry name" value="Small_GTP-bd"/>
</dbReference>
<dbReference type="InterPro" id="IPR006073">
    <property type="entry name" value="GTP-bd"/>
</dbReference>
<dbReference type="SUPFAM" id="SSF82653">
    <property type="entry name" value="Probable GTPase Der, C-terminal domain"/>
    <property type="match status" value="1"/>
</dbReference>
<dbReference type="CDD" id="cd01894">
    <property type="entry name" value="EngA1"/>
    <property type="match status" value="1"/>
</dbReference>
<evidence type="ECO:0000313" key="13">
    <source>
        <dbReference type="Proteomes" id="UP000235731"/>
    </source>
</evidence>
<dbReference type="PIRSF" id="PIRSF006485">
    <property type="entry name" value="GTP-binding_EngA"/>
    <property type="match status" value="1"/>
</dbReference>
<keyword evidence="6 8" id="KW-0342">GTP-binding</keyword>
<evidence type="ECO:0000256" key="8">
    <source>
        <dbReference type="HAMAP-Rule" id="MF_00195"/>
    </source>
</evidence>
<comment type="similarity">
    <text evidence="1 8 9 10">Belongs to the TRAFAC class TrmE-Era-EngA-EngB-Septin-like GTPase superfamily. EngA (Der) GTPase family.</text>
</comment>
<feature type="domain" description="EngA-type G" evidence="11">
    <location>
        <begin position="176"/>
        <end position="352"/>
    </location>
</feature>
<dbReference type="EMBL" id="PNIE01000024">
    <property type="protein sequence ID" value="PMP63955.1"/>
    <property type="molecule type" value="Genomic_DNA"/>
</dbReference>
<dbReference type="NCBIfam" id="TIGR03594">
    <property type="entry name" value="GTPase_EngA"/>
    <property type="match status" value="1"/>
</dbReference>
<dbReference type="PROSITE" id="PS51712">
    <property type="entry name" value="G_ENGA"/>
    <property type="match status" value="1"/>
</dbReference>
<dbReference type="GO" id="GO:0042254">
    <property type="term" value="P:ribosome biogenesis"/>
    <property type="evidence" value="ECO:0007669"/>
    <property type="project" value="UniProtKB-KW"/>
</dbReference>
<evidence type="ECO:0000256" key="9">
    <source>
        <dbReference type="PROSITE-ProRule" id="PRU01049"/>
    </source>
</evidence>
<dbReference type="InterPro" id="IPR027417">
    <property type="entry name" value="P-loop_NTPase"/>
</dbReference>
<evidence type="ECO:0000256" key="7">
    <source>
        <dbReference type="ARBA" id="ARBA00032345"/>
    </source>
</evidence>
<evidence type="ECO:0000256" key="3">
    <source>
        <dbReference type="ARBA" id="ARBA00022517"/>
    </source>
</evidence>
<dbReference type="PANTHER" id="PTHR43834">
    <property type="entry name" value="GTPASE DER"/>
    <property type="match status" value="1"/>
</dbReference>
<evidence type="ECO:0000313" key="12">
    <source>
        <dbReference type="EMBL" id="PMP63955.1"/>
    </source>
</evidence>
<dbReference type="InterPro" id="IPR015946">
    <property type="entry name" value="KH_dom-like_a/b"/>
</dbReference>
<organism evidence="12 13">
    <name type="scientific">Caldimicrobium thiodismutans</name>
    <dbReference type="NCBI Taxonomy" id="1653476"/>
    <lineage>
        <taxon>Bacteria</taxon>
        <taxon>Pseudomonadati</taxon>
        <taxon>Thermodesulfobacteriota</taxon>
        <taxon>Thermodesulfobacteria</taxon>
        <taxon>Thermodesulfobacteriales</taxon>
        <taxon>Thermodesulfobacteriaceae</taxon>
        <taxon>Caldimicrobium</taxon>
    </lineage>
</organism>
<sequence length="437" mass="50096">MFQAVIVGRPNVGKSTLFNTLIGERKAIVEKTPGITRDFMVDYVELEKGKGIKLIDTGGIDLSERDYFSKIIREIVEKTLYQANLILFVVDAKDGQTTADEEIAAYLRKLGKPIWLIVNKVESKEDERKAQEFYSLGFSDIFFISAREKKNIPLLKEALYEVAKDYLFNLPEGPLIKVAILGRPNVGKSTLLNKLVGYERVIVSEIPGTTRDCVDVLIERPKGPSFLLIDTPGIRRRARIEERAEKFSVDKALDTLKKVDVILFLITAEEGLTHQDKTLLRQVDKNYKACLLLINKWDLLEKNKGKAEVFLELVKQHLKFLPWLPVLPISAKTGVNLDKILSLVEEIYAEYHKRISTAKVNKLLEELKKQYTFNLKGKRLKIYYATQVEVAPPTFVVFVNVNPEDIPKNIEKFLRRSFQQNLGFERVPVKVIFRLRN</sequence>
<dbReference type="FunFam" id="3.40.50.300:FF:000494">
    <property type="entry name" value="tRNA modification GTPase MnmE"/>
    <property type="match status" value="2"/>
</dbReference>
<dbReference type="InterPro" id="IPR016484">
    <property type="entry name" value="GTPase_Der"/>
</dbReference>
<dbReference type="CDD" id="cd01895">
    <property type="entry name" value="EngA2"/>
    <property type="match status" value="1"/>
</dbReference>
<feature type="binding site" evidence="8">
    <location>
        <begin position="295"/>
        <end position="298"/>
    </location>
    <ligand>
        <name>GTP</name>
        <dbReference type="ChEBI" id="CHEBI:37565"/>
        <label>2</label>
    </ligand>
</feature>
<feature type="binding site" evidence="8">
    <location>
        <begin position="8"/>
        <end position="15"/>
    </location>
    <ligand>
        <name>GTP</name>
        <dbReference type="ChEBI" id="CHEBI:37565"/>
        <label>1</label>
    </ligand>
</feature>
<evidence type="ECO:0000256" key="2">
    <source>
        <dbReference type="ARBA" id="ARBA00020953"/>
    </source>
</evidence>
<comment type="caution">
    <text evidence="12">The sequence shown here is derived from an EMBL/GenBank/DDBJ whole genome shotgun (WGS) entry which is preliminary data.</text>
</comment>
<evidence type="ECO:0000256" key="5">
    <source>
        <dbReference type="ARBA" id="ARBA00022741"/>
    </source>
</evidence>
<evidence type="ECO:0000256" key="10">
    <source>
        <dbReference type="RuleBase" id="RU004481"/>
    </source>
</evidence>
<feature type="binding site" evidence="8">
    <location>
        <begin position="119"/>
        <end position="122"/>
    </location>
    <ligand>
        <name>GTP</name>
        <dbReference type="ChEBI" id="CHEBI:37565"/>
        <label>1</label>
    </ligand>
</feature>
<dbReference type="Gene3D" id="3.40.50.300">
    <property type="entry name" value="P-loop containing nucleotide triphosphate hydrolases"/>
    <property type="match status" value="2"/>
</dbReference>
<dbReference type="HAMAP" id="MF_00195">
    <property type="entry name" value="GTPase_Der"/>
    <property type="match status" value="1"/>
</dbReference>
<accession>A0A2N7PKQ4</accession>
<dbReference type="GO" id="GO:0043022">
    <property type="term" value="F:ribosome binding"/>
    <property type="evidence" value="ECO:0007669"/>
    <property type="project" value="TreeGrafter"/>
</dbReference>
<dbReference type="PANTHER" id="PTHR43834:SF6">
    <property type="entry name" value="GTPASE DER"/>
    <property type="match status" value="1"/>
</dbReference>
<dbReference type="PRINTS" id="PR00326">
    <property type="entry name" value="GTP1OBG"/>
</dbReference>
<comment type="function">
    <text evidence="8 10">GTPase that plays an essential role in the late steps of ribosome biogenesis.</text>
</comment>
<evidence type="ECO:0000256" key="4">
    <source>
        <dbReference type="ARBA" id="ARBA00022737"/>
    </source>
</evidence>
<feature type="binding site" evidence="8">
    <location>
        <begin position="56"/>
        <end position="60"/>
    </location>
    <ligand>
        <name>GTP</name>
        <dbReference type="ChEBI" id="CHEBI:37565"/>
        <label>1</label>
    </ligand>
</feature>
<reference evidence="12 13" key="1">
    <citation type="submission" date="2018-01" db="EMBL/GenBank/DDBJ databases">
        <title>Metagenomic assembled genomes from two thermal pools in the Uzon Caldera, Kamchatka, Russia.</title>
        <authorList>
            <person name="Wilkins L."/>
            <person name="Ettinger C."/>
        </authorList>
    </citation>
    <scope>NUCLEOTIDE SEQUENCE [LARGE SCALE GENOMIC DNA]</scope>
    <source>
        <strain evidence="12">ZAV-15</strain>
    </source>
</reference>
<dbReference type="Proteomes" id="UP000235731">
    <property type="component" value="Unassembled WGS sequence"/>
</dbReference>
<comment type="subunit">
    <text evidence="8">Associates with the 50S ribosomal subunit.</text>
</comment>
<feature type="binding site" evidence="8">
    <location>
        <begin position="230"/>
        <end position="234"/>
    </location>
    <ligand>
        <name>GTP</name>
        <dbReference type="ChEBI" id="CHEBI:37565"/>
        <label>2</label>
    </ligand>
</feature>
<dbReference type="AlphaFoldDB" id="A0A2N7PKQ4"/>